<dbReference type="OrthoDB" id="194358at2759"/>
<gene>
    <name evidence="2" type="ORF">EKO04_005248</name>
</gene>
<evidence type="ECO:0000313" key="2">
    <source>
        <dbReference type="EMBL" id="KAF9696379.1"/>
    </source>
</evidence>
<dbReference type="InterPro" id="IPR010730">
    <property type="entry name" value="HET"/>
</dbReference>
<name>A0A8H7J1W2_9PLEO</name>
<evidence type="ECO:0000259" key="1">
    <source>
        <dbReference type="Pfam" id="PF06985"/>
    </source>
</evidence>
<organism evidence="2 3">
    <name type="scientific">Ascochyta lentis</name>
    <dbReference type="NCBI Taxonomy" id="205686"/>
    <lineage>
        <taxon>Eukaryota</taxon>
        <taxon>Fungi</taxon>
        <taxon>Dikarya</taxon>
        <taxon>Ascomycota</taxon>
        <taxon>Pezizomycotina</taxon>
        <taxon>Dothideomycetes</taxon>
        <taxon>Pleosporomycetidae</taxon>
        <taxon>Pleosporales</taxon>
        <taxon>Pleosporineae</taxon>
        <taxon>Didymellaceae</taxon>
        <taxon>Ascochyta</taxon>
    </lineage>
</organism>
<proteinExistence type="predicted"/>
<feature type="domain" description="Heterokaryon incompatibility" evidence="1">
    <location>
        <begin position="47"/>
        <end position="117"/>
    </location>
</feature>
<keyword evidence="3" id="KW-1185">Reference proteome</keyword>
<dbReference type="EMBL" id="RZGK01000009">
    <property type="protein sequence ID" value="KAF9696379.1"/>
    <property type="molecule type" value="Genomic_DNA"/>
</dbReference>
<protein>
    <recommendedName>
        <fullName evidence="1">Heterokaryon incompatibility domain-containing protein</fullName>
    </recommendedName>
</protein>
<comment type="caution">
    <text evidence="2">The sequence shown here is derived from an EMBL/GenBank/DDBJ whole genome shotgun (WGS) entry which is preliminary data.</text>
</comment>
<sequence>MEPFVYEPIDLANPSFCLVRLYQDNEGPVRCELFHTHIHDAEDAVEYEALSYTWDGVIKSCSIYLNGRQMPITESLFHALQHLRYTYEDRVFWIDAICIDQQNIEERGHQAGQMASINLPDKSSFG</sequence>
<dbReference type="AlphaFoldDB" id="A0A8H7J1W2"/>
<dbReference type="InterPro" id="IPR052895">
    <property type="entry name" value="HetReg/Transcr_Mod"/>
</dbReference>
<accession>A0A8H7J1W2</accession>
<dbReference type="PANTHER" id="PTHR24148:SF78">
    <property type="entry name" value="HETEROKARYON INCOMPATIBILITY DOMAIN-CONTAINING PROTEIN"/>
    <property type="match status" value="1"/>
</dbReference>
<reference evidence="2" key="2">
    <citation type="submission" date="2020-09" db="EMBL/GenBank/DDBJ databases">
        <title>Reference genome assembly for Australian Ascochyta lentis isolate Al4.</title>
        <authorList>
            <person name="Lee R.C."/>
            <person name="Farfan-Caceres L.M."/>
            <person name="Debler J.W."/>
            <person name="Williams A.H."/>
            <person name="Henares B.M."/>
        </authorList>
    </citation>
    <scope>NUCLEOTIDE SEQUENCE</scope>
    <source>
        <strain evidence="2">Al4</strain>
    </source>
</reference>
<reference evidence="2" key="1">
    <citation type="submission" date="2018-12" db="EMBL/GenBank/DDBJ databases">
        <authorList>
            <person name="Syme R.A."/>
            <person name="Farfan-Caceres L."/>
            <person name="Lichtenzveig J."/>
        </authorList>
    </citation>
    <scope>NUCLEOTIDE SEQUENCE</scope>
    <source>
        <strain evidence="2">Al4</strain>
    </source>
</reference>
<dbReference type="Pfam" id="PF06985">
    <property type="entry name" value="HET"/>
    <property type="match status" value="1"/>
</dbReference>
<dbReference type="PANTHER" id="PTHR24148">
    <property type="entry name" value="ANKYRIN REPEAT DOMAIN-CONTAINING PROTEIN 39 HOMOLOG-RELATED"/>
    <property type="match status" value="1"/>
</dbReference>
<evidence type="ECO:0000313" key="3">
    <source>
        <dbReference type="Proteomes" id="UP000651452"/>
    </source>
</evidence>
<dbReference type="Proteomes" id="UP000651452">
    <property type="component" value="Unassembled WGS sequence"/>
</dbReference>